<dbReference type="GO" id="GO:0003677">
    <property type="term" value="F:DNA binding"/>
    <property type="evidence" value="ECO:0007669"/>
    <property type="project" value="UniProtKB-KW"/>
</dbReference>
<evidence type="ECO:0000256" key="3">
    <source>
        <dbReference type="ARBA" id="ARBA00023082"/>
    </source>
</evidence>
<evidence type="ECO:0000256" key="5">
    <source>
        <dbReference type="ARBA" id="ARBA00023163"/>
    </source>
</evidence>
<dbReference type="InterPro" id="IPR013324">
    <property type="entry name" value="RNA_pol_sigma_r3/r4-like"/>
</dbReference>
<dbReference type="Pfam" id="PF08281">
    <property type="entry name" value="Sigma70_r4_2"/>
    <property type="match status" value="1"/>
</dbReference>
<dbReference type="InterPro" id="IPR013325">
    <property type="entry name" value="RNA_pol_sigma_r2"/>
</dbReference>
<keyword evidence="4 6" id="KW-0238">DNA-binding</keyword>
<feature type="domain" description="RNA polymerase sigma-70 region 2" evidence="7">
    <location>
        <begin position="17"/>
        <end position="74"/>
    </location>
</feature>
<dbReference type="RefSeq" id="WP_080868051.1">
    <property type="nucleotide sequence ID" value="NZ_LT009733.1"/>
</dbReference>
<dbReference type="InterPro" id="IPR013249">
    <property type="entry name" value="RNA_pol_sigma70_r4_t2"/>
</dbReference>
<dbReference type="CDD" id="cd06171">
    <property type="entry name" value="Sigma70_r4"/>
    <property type="match status" value="1"/>
</dbReference>
<dbReference type="Proteomes" id="UP000191897">
    <property type="component" value="Unassembled WGS sequence"/>
</dbReference>
<dbReference type="Gene3D" id="1.10.1740.10">
    <property type="match status" value="1"/>
</dbReference>
<dbReference type="SUPFAM" id="SSF88659">
    <property type="entry name" value="Sigma3 and sigma4 domains of RNA polymerase sigma factors"/>
    <property type="match status" value="1"/>
</dbReference>
<sequence length="166" mass="19090">MPHQTNQTGFTEFELLEHLPALRNFARRFHSSPTDVDDLVQETYAKAIANAEKFQQGTRLRSWLFTIMRNTFCTKFGLTRREDVGLADDTALQVSVPATQEWSLRGQELERAISNLPDHHREAIEMIFIDCLSYEDAAQRCGCALGTMKSRVNRARLQLWTTINRS</sequence>
<comment type="similarity">
    <text evidence="1 6">Belongs to the sigma-70 factor family. ECF subfamily.</text>
</comment>
<keyword evidence="5 6" id="KW-0804">Transcription</keyword>
<evidence type="ECO:0000256" key="1">
    <source>
        <dbReference type="ARBA" id="ARBA00010641"/>
    </source>
</evidence>
<dbReference type="GO" id="GO:0006352">
    <property type="term" value="P:DNA-templated transcription initiation"/>
    <property type="evidence" value="ECO:0007669"/>
    <property type="project" value="InterPro"/>
</dbReference>
<dbReference type="PROSITE" id="PS01063">
    <property type="entry name" value="SIGMA70_ECF"/>
    <property type="match status" value="1"/>
</dbReference>
<accession>A0A1S7SEU4</accession>
<dbReference type="EMBL" id="FBWC01000041">
    <property type="protein sequence ID" value="CUX67638.1"/>
    <property type="molecule type" value="Genomic_DNA"/>
</dbReference>
<dbReference type="PANTHER" id="PTHR43133">
    <property type="entry name" value="RNA POLYMERASE ECF-TYPE SIGMA FACTO"/>
    <property type="match status" value="1"/>
</dbReference>
<dbReference type="InterPro" id="IPR039425">
    <property type="entry name" value="RNA_pol_sigma-70-like"/>
</dbReference>
<evidence type="ECO:0000259" key="7">
    <source>
        <dbReference type="Pfam" id="PF04542"/>
    </source>
</evidence>
<dbReference type="Gene3D" id="1.10.10.10">
    <property type="entry name" value="Winged helix-like DNA-binding domain superfamily/Winged helix DNA-binding domain"/>
    <property type="match status" value="1"/>
</dbReference>
<dbReference type="InterPro" id="IPR014284">
    <property type="entry name" value="RNA_pol_sigma-70_dom"/>
</dbReference>
<gene>
    <name evidence="9" type="ORF">AGR4C_pb20178</name>
</gene>
<evidence type="ECO:0000259" key="8">
    <source>
        <dbReference type="Pfam" id="PF08281"/>
    </source>
</evidence>
<dbReference type="InterPro" id="IPR036388">
    <property type="entry name" value="WH-like_DNA-bd_sf"/>
</dbReference>
<dbReference type="AlphaFoldDB" id="A0A1S7SEU4"/>
<feature type="domain" description="RNA polymerase sigma factor 70 region 4 type 2" evidence="8">
    <location>
        <begin position="107"/>
        <end position="159"/>
    </location>
</feature>
<dbReference type="GO" id="GO:0016987">
    <property type="term" value="F:sigma factor activity"/>
    <property type="evidence" value="ECO:0007669"/>
    <property type="project" value="UniProtKB-KW"/>
</dbReference>
<dbReference type="InterPro" id="IPR007627">
    <property type="entry name" value="RNA_pol_sigma70_r2"/>
</dbReference>
<evidence type="ECO:0000256" key="2">
    <source>
        <dbReference type="ARBA" id="ARBA00023015"/>
    </source>
</evidence>
<dbReference type="PANTHER" id="PTHR43133:SF25">
    <property type="entry name" value="RNA POLYMERASE SIGMA FACTOR RFAY-RELATED"/>
    <property type="match status" value="1"/>
</dbReference>
<protein>
    <recommendedName>
        <fullName evidence="6">RNA polymerase sigma factor</fullName>
    </recommendedName>
</protein>
<reference evidence="9 10" key="1">
    <citation type="submission" date="2016-01" db="EMBL/GenBank/DDBJ databases">
        <authorList>
            <person name="Oliw E.H."/>
        </authorList>
    </citation>
    <scope>NUCLEOTIDE SEQUENCE [LARGE SCALE GENOMIC DNA]</scope>
    <source>
        <strain evidence="9 10">Kerr 14</strain>
    </source>
</reference>
<evidence type="ECO:0000256" key="6">
    <source>
        <dbReference type="RuleBase" id="RU000716"/>
    </source>
</evidence>
<evidence type="ECO:0000313" key="10">
    <source>
        <dbReference type="Proteomes" id="UP000191897"/>
    </source>
</evidence>
<evidence type="ECO:0000256" key="4">
    <source>
        <dbReference type="ARBA" id="ARBA00023125"/>
    </source>
</evidence>
<proteinExistence type="inferred from homology"/>
<dbReference type="SUPFAM" id="SSF88946">
    <property type="entry name" value="Sigma2 domain of RNA polymerase sigma factors"/>
    <property type="match status" value="1"/>
</dbReference>
<organism evidence="9 10">
    <name type="scientific">Agrobacterium tumefaciens str. Kerr 14</name>
    <dbReference type="NCBI Taxonomy" id="1183424"/>
    <lineage>
        <taxon>Bacteria</taxon>
        <taxon>Pseudomonadati</taxon>
        <taxon>Pseudomonadota</taxon>
        <taxon>Alphaproteobacteria</taxon>
        <taxon>Hyphomicrobiales</taxon>
        <taxon>Rhizobiaceae</taxon>
        <taxon>Rhizobium/Agrobacterium group</taxon>
        <taxon>Agrobacterium</taxon>
        <taxon>Agrobacterium tumefaciens complex</taxon>
    </lineage>
</organism>
<dbReference type="InterPro" id="IPR000838">
    <property type="entry name" value="RNA_pol_sigma70_ECF_CS"/>
</dbReference>
<evidence type="ECO:0000313" key="9">
    <source>
        <dbReference type="EMBL" id="CUX67638.1"/>
    </source>
</evidence>
<dbReference type="Pfam" id="PF04542">
    <property type="entry name" value="Sigma70_r2"/>
    <property type="match status" value="1"/>
</dbReference>
<keyword evidence="3 6" id="KW-0731">Sigma factor</keyword>
<dbReference type="NCBIfam" id="TIGR02937">
    <property type="entry name" value="sigma70-ECF"/>
    <property type="match status" value="1"/>
</dbReference>
<keyword evidence="2 6" id="KW-0805">Transcription regulation</keyword>
<name>A0A1S7SEU4_AGRTU</name>